<protein>
    <submittedName>
        <fullName evidence="2">Putative secreted protein</fullName>
    </submittedName>
</protein>
<feature type="chain" id="PRO_5014811592" evidence="1">
    <location>
        <begin position="20"/>
        <end position="189"/>
    </location>
</feature>
<reference evidence="2" key="1">
    <citation type="submission" date="2018-01" db="EMBL/GenBank/DDBJ databases">
        <title>An insight into the sialome of Amazonian anophelines.</title>
        <authorList>
            <person name="Ribeiro J.M."/>
            <person name="Scarpassa V."/>
            <person name="Calvo E."/>
        </authorList>
    </citation>
    <scope>NUCLEOTIDE SEQUENCE</scope>
</reference>
<feature type="signal peptide" evidence="1">
    <location>
        <begin position="1"/>
        <end position="19"/>
    </location>
</feature>
<keyword evidence="1" id="KW-0732">Signal</keyword>
<organism evidence="2">
    <name type="scientific">Anopheles darlingi</name>
    <name type="common">Mosquito</name>
    <dbReference type="NCBI Taxonomy" id="43151"/>
    <lineage>
        <taxon>Eukaryota</taxon>
        <taxon>Metazoa</taxon>
        <taxon>Ecdysozoa</taxon>
        <taxon>Arthropoda</taxon>
        <taxon>Hexapoda</taxon>
        <taxon>Insecta</taxon>
        <taxon>Pterygota</taxon>
        <taxon>Neoptera</taxon>
        <taxon>Endopterygota</taxon>
        <taxon>Diptera</taxon>
        <taxon>Nematocera</taxon>
        <taxon>Culicoidea</taxon>
        <taxon>Culicidae</taxon>
        <taxon>Anophelinae</taxon>
        <taxon>Anopheles</taxon>
    </lineage>
</organism>
<name>A0A2M4D0D3_ANODA</name>
<dbReference type="EMBL" id="GGFL01006839">
    <property type="protein sequence ID" value="MBW71017.1"/>
    <property type="molecule type" value="Transcribed_RNA"/>
</dbReference>
<sequence>MRVAFLLSGVAGLQSVCVALSVPIELTIDSGVVRCSAATHYTLAEGPNTLCLTGRASKLGDCQSAHASLDLLLPLLPLPPPPPVLLLLLLLVVVAVREMLYVVRPIVLSPSQSICIALSLFEFLQSATLALLAVTPWLPLRRFACASRISSVRPTSSPFFPPSGFTSLSAAYPWIPVALSLSPSLGYSF</sequence>
<accession>A0A2M4D0D3</accession>
<proteinExistence type="predicted"/>
<dbReference type="AlphaFoldDB" id="A0A2M4D0D3"/>
<evidence type="ECO:0000256" key="1">
    <source>
        <dbReference type="SAM" id="SignalP"/>
    </source>
</evidence>
<evidence type="ECO:0000313" key="2">
    <source>
        <dbReference type="EMBL" id="MBW71017.1"/>
    </source>
</evidence>